<evidence type="ECO:0000256" key="1">
    <source>
        <dbReference type="SAM" id="Phobius"/>
    </source>
</evidence>
<comment type="caution">
    <text evidence="2">The sequence shown here is derived from an EMBL/GenBank/DDBJ whole genome shotgun (WGS) entry which is preliminary data.</text>
</comment>
<reference evidence="2 3" key="1">
    <citation type="submission" date="2012-07" db="EMBL/GenBank/DDBJ databases">
        <authorList>
            <person name="Moroni P."/>
            <person name="Richards V.P."/>
            <person name="Durkin S.A.S."/>
            <person name="Kim M."/>
            <person name="Pavinski Bitar P.D."/>
            <person name="Stanhope M.J."/>
            <person name="Town C.D."/>
            <person name="Zadoks R.N."/>
            <person name="Venter J.C."/>
        </authorList>
    </citation>
    <scope>NUCLEOTIDE SEQUENCE [LARGE SCALE GENOMIC DNA]</scope>
    <source>
        <strain evidence="2 3">MRI Z1-216</strain>
    </source>
</reference>
<gene>
    <name evidence="2" type="ORF">SAG0164_04130</name>
</gene>
<evidence type="ECO:0000313" key="2">
    <source>
        <dbReference type="EMBL" id="EPU39004.1"/>
    </source>
</evidence>
<keyword evidence="1" id="KW-0812">Transmembrane</keyword>
<accession>A0AAD2WW22</accession>
<sequence length="235" mass="27180">MVCVDFIDQKVYSEAEGLFVSDLDLGIKGLIRARYPFALDSDFISYGNLSHYCMNYLDEIVQRANQKNEKIKYNVTTLMKEEEKPFNVEERLNKQATIGQRIADDVARFGGSWTFIIVFVSIMAIWMLVNIMKPFGIQFDPYPFILLNLALSTIAAIQAPLIMMSQNRAADYDRLQARNDFNVNKTSELEIRLLHEKIDHMVQQDQFELLEIQKLQTEMLVSLGNQLAQLKQLQK</sequence>
<dbReference type="RefSeq" id="WP_000227144.1">
    <property type="nucleotide sequence ID" value="NZ_ALSF01000072.1"/>
</dbReference>
<proteinExistence type="predicted"/>
<keyword evidence="1" id="KW-1133">Transmembrane helix</keyword>
<feature type="transmembrane region" description="Helical" evidence="1">
    <location>
        <begin position="141"/>
        <end position="164"/>
    </location>
</feature>
<dbReference type="PANTHER" id="PTHR41386:SF1">
    <property type="entry name" value="MEMBRANE PROTEIN"/>
    <property type="match status" value="1"/>
</dbReference>
<name>A0AAD2WW22_STRAG</name>
<evidence type="ECO:0000313" key="3">
    <source>
        <dbReference type="Proteomes" id="UP000015176"/>
    </source>
</evidence>
<keyword evidence="1" id="KW-0472">Membrane</keyword>
<dbReference type="AlphaFoldDB" id="A0AAD2WW22"/>
<dbReference type="Pfam" id="PF06210">
    <property type="entry name" value="DUF1003"/>
    <property type="match status" value="1"/>
</dbReference>
<dbReference type="InterPro" id="IPR010406">
    <property type="entry name" value="DUF1003"/>
</dbReference>
<dbReference type="EMBL" id="ALSF01000072">
    <property type="protein sequence ID" value="EPU39004.1"/>
    <property type="molecule type" value="Genomic_DNA"/>
</dbReference>
<feature type="transmembrane region" description="Helical" evidence="1">
    <location>
        <begin position="109"/>
        <end position="129"/>
    </location>
</feature>
<organism evidence="2 3">
    <name type="scientific">Streptococcus agalactiae MRI Z1-216</name>
    <dbReference type="NCBI Taxonomy" id="1154879"/>
    <lineage>
        <taxon>Bacteria</taxon>
        <taxon>Bacillati</taxon>
        <taxon>Bacillota</taxon>
        <taxon>Bacilli</taxon>
        <taxon>Lactobacillales</taxon>
        <taxon>Streptococcaceae</taxon>
        <taxon>Streptococcus</taxon>
    </lineage>
</organism>
<protein>
    <submittedName>
        <fullName evidence="2">Cyclic nucleotide-binding protein</fullName>
    </submittedName>
</protein>
<dbReference type="Proteomes" id="UP000015176">
    <property type="component" value="Unassembled WGS sequence"/>
</dbReference>
<dbReference type="GeneID" id="66886787"/>
<dbReference type="PANTHER" id="PTHR41386">
    <property type="entry name" value="INTEGRAL MEMBRANE PROTEIN-RELATED"/>
    <property type="match status" value="1"/>
</dbReference>